<dbReference type="RefSeq" id="WP_338576154.1">
    <property type="nucleotide sequence ID" value="NZ_CP146369.1"/>
</dbReference>
<evidence type="ECO:0000313" key="2">
    <source>
        <dbReference type="EMBL" id="WWT54104.1"/>
    </source>
</evidence>
<proteinExistence type="predicted"/>
<reference evidence="2 3" key="1">
    <citation type="submission" date="2024-02" db="EMBL/GenBank/DDBJ databases">
        <title>Distribution and functional of Brevundimonas-related endobacteria within Verticillium dahliae.</title>
        <authorList>
            <person name="Zeng H."/>
        </authorList>
    </citation>
    <scope>NUCLEOTIDE SEQUENCE [LARGE SCALE GENOMIC DNA]</scope>
    <source>
        <strain evidence="2 3">TRM 44200</strain>
    </source>
</reference>
<feature type="compositionally biased region" description="Basic and acidic residues" evidence="1">
    <location>
        <begin position="183"/>
        <end position="209"/>
    </location>
</feature>
<name>A0ABZ2I905_9CAUL</name>
<dbReference type="Proteomes" id="UP001363460">
    <property type="component" value="Chromosome"/>
</dbReference>
<keyword evidence="3" id="KW-1185">Reference proteome</keyword>
<sequence>MRMLIELMAASLLLASSDPEGVVSTAPRAGSGAVPTASAAALAETVSDASPAVTLQTAAPHGLTTEEQISRWLGERKADAPPVETWADAWEEAAPRKMHGMVSAGIGTGGYKDFGAAVSLPLGENGTLNLGFSQTKNAPWSYGYGYGPYGFDPYGFGAGRYGLGDYGWRDAYGAVPGPLGVRSPRDRSSRIRPFDLDDERRDTPDDASR</sequence>
<feature type="region of interest" description="Disordered" evidence="1">
    <location>
        <begin position="177"/>
        <end position="209"/>
    </location>
</feature>
<dbReference type="EMBL" id="CP146369">
    <property type="protein sequence ID" value="WWT54104.1"/>
    <property type="molecule type" value="Genomic_DNA"/>
</dbReference>
<evidence type="ECO:0000256" key="1">
    <source>
        <dbReference type="SAM" id="MobiDB-lite"/>
    </source>
</evidence>
<accession>A0ABZ2I905</accession>
<evidence type="ECO:0000313" key="3">
    <source>
        <dbReference type="Proteomes" id="UP001363460"/>
    </source>
</evidence>
<organism evidence="2 3">
    <name type="scientific">Brevundimonas olei</name>
    <dbReference type="NCBI Taxonomy" id="657642"/>
    <lineage>
        <taxon>Bacteria</taxon>
        <taxon>Pseudomonadati</taxon>
        <taxon>Pseudomonadota</taxon>
        <taxon>Alphaproteobacteria</taxon>
        <taxon>Caulobacterales</taxon>
        <taxon>Caulobacteraceae</taxon>
        <taxon>Brevundimonas</taxon>
    </lineage>
</organism>
<gene>
    <name evidence="2" type="ORF">V8J38_12700</name>
</gene>
<protein>
    <submittedName>
        <fullName evidence="2">Uncharacterized protein</fullName>
    </submittedName>
</protein>